<accession>A0A0F9IYN8</accession>
<dbReference type="EMBL" id="LAZR01012756">
    <property type="protein sequence ID" value="KKM25234.1"/>
    <property type="molecule type" value="Genomic_DNA"/>
</dbReference>
<protein>
    <submittedName>
        <fullName evidence="1">Uncharacterized protein</fullName>
    </submittedName>
</protein>
<comment type="caution">
    <text evidence="1">The sequence shown here is derived from an EMBL/GenBank/DDBJ whole genome shotgun (WGS) entry which is preliminary data.</text>
</comment>
<evidence type="ECO:0000313" key="1">
    <source>
        <dbReference type="EMBL" id="KKM25234.1"/>
    </source>
</evidence>
<gene>
    <name evidence="1" type="ORF">LCGC14_1596990</name>
</gene>
<reference evidence="1" key="1">
    <citation type="journal article" date="2015" name="Nature">
        <title>Complex archaea that bridge the gap between prokaryotes and eukaryotes.</title>
        <authorList>
            <person name="Spang A."/>
            <person name="Saw J.H."/>
            <person name="Jorgensen S.L."/>
            <person name="Zaremba-Niedzwiedzka K."/>
            <person name="Martijn J."/>
            <person name="Lind A.E."/>
            <person name="van Eijk R."/>
            <person name="Schleper C."/>
            <person name="Guy L."/>
            <person name="Ettema T.J."/>
        </authorList>
    </citation>
    <scope>NUCLEOTIDE SEQUENCE</scope>
</reference>
<sequence>MKLTTLHEADTSLIQSTLSERSKERFNEALKKFRYYKEEGELTATEFKAVKETLNSGINEAWNRLVRQPFFHGGAWERLPREVYEIFDGLNPALHTIPGALKKARKAPEHAITKIAIEILESLIQLALDAKEMKGMIVKKKKAVRAKETAAEEKQKFMLGNDDVQRVQSALEQITQDLKEDVYQNNLRWLRGVVNTWKDQYNPENQKTYPSEYFRNDHFRGMIIQRVTTRKGYGYNSPLTLNDNYDEYLQTEAKKITQQMIDNFVHKNTRKLAEILTKKNNLKSVTLRGADTSRGTIEGTLGLDFNDNSSFIVHSKLVFSYSVKGTPFTRYPTTFHNVVFPDGTKMTGRASEQRVKDEFV</sequence>
<dbReference type="AlphaFoldDB" id="A0A0F9IYN8"/>
<proteinExistence type="predicted"/>
<organism evidence="1">
    <name type="scientific">marine sediment metagenome</name>
    <dbReference type="NCBI Taxonomy" id="412755"/>
    <lineage>
        <taxon>unclassified sequences</taxon>
        <taxon>metagenomes</taxon>
        <taxon>ecological metagenomes</taxon>
    </lineage>
</organism>
<name>A0A0F9IYN8_9ZZZZ</name>